<reference evidence="1" key="1">
    <citation type="journal article" date="2015" name="Nature">
        <title>Complex archaea that bridge the gap between prokaryotes and eukaryotes.</title>
        <authorList>
            <person name="Spang A."/>
            <person name="Saw J.H."/>
            <person name="Jorgensen S.L."/>
            <person name="Zaremba-Niedzwiedzka K."/>
            <person name="Martijn J."/>
            <person name="Lind A.E."/>
            <person name="van Eijk R."/>
            <person name="Schleper C."/>
            <person name="Guy L."/>
            <person name="Ettema T.J."/>
        </authorList>
    </citation>
    <scope>NUCLEOTIDE SEQUENCE</scope>
</reference>
<name>A0A0F9H1B2_9ZZZZ</name>
<dbReference type="AlphaFoldDB" id="A0A0F9H1B2"/>
<gene>
    <name evidence="1" type="ORF">LCGC14_2055200</name>
</gene>
<proteinExistence type="predicted"/>
<comment type="caution">
    <text evidence="1">The sequence shown here is derived from an EMBL/GenBank/DDBJ whole genome shotgun (WGS) entry which is preliminary data.</text>
</comment>
<sequence>MKSVANVLHVYNQLVPFPITAAKIKKAGYYVDVYLSNLITDLQKAEGGSDPKCQDLIRKIHLMAHSYVSYLN</sequence>
<organism evidence="1">
    <name type="scientific">marine sediment metagenome</name>
    <dbReference type="NCBI Taxonomy" id="412755"/>
    <lineage>
        <taxon>unclassified sequences</taxon>
        <taxon>metagenomes</taxon>
        <taxon>ecological metagenomes</taxon>
    </lineage>
</organism>
<evidence type="ECO:0000313" key="1">
    <source>
        <dbReference type="EMBL" id="KKL75410.1"/>
    </source>
</evidence>
<protein>
    <submittedName>
        <fullName evidence="1">Uncharacterized protein</fullName>
    </submittedName>
</protein>
<dbReference type="EMBL" id="LAZR01024357">
    <property type="protein sequence ID" value="KKL75410.1"/>
    <property type="molecule type" value="Genomic_DNA"/>
</dbReference>
<accession>A0A0F9H1B2</accession>